<feature type="transmembrane region" description="Helical" evidence="1">
    <location>
        <begin position="254"/>
        <end position="278"/>
    </location>
</feature>
<feature type="transmembrane region" description="Helical" evidence="1">
    <location>
        <begin position="290"/>
        <end position="312"/>
    </location>
</feature>
<keyword evidence="1" id="KW-0812">Transmembrane</keyword>
<evidence type="ECO:0000256" key="1">
    <source>
        <dbReference type="SAM" id="Phobius"/>
    </source>
</evidence>
<protein>
    <submittedName>
        <fullName evidence="2">Uncharacterized protein</fullName>
    </submittedName>
</protein>
<sequence length="324" mass="36023">MSSTDPQYVTIDTVVPAVLGIVLMILIWATMRSMLVLSSEDRMLGVRIPRIKRLNPVVLAAKSDFKKANTRVLLLFTIAVLVALGQETHRLVLWGCAVLPVVQICAGLWFWAKGRRAIRQERRLSRWWEIGDENADFTDTASASESARKQYAHYQQQPGTVPRSFDQLVYPKSAGWLFILAYGVVVATGVVLWWNTDVHSGRELWQVYRTPFCAALLALVAFVASYWLSFYNPSAPGQRRGPELIVRMARLQRGIALLTLIALIVVNVGVITPAVPGLADYAGKLGSLRAAGWVCAAIVFAVDILWPALTLLKRRQKAAEKPRS</sequence>
<dbReference type="AlphaFoldDB" id="A0A5D4FZL4"/>
<keyword evidence="1" id="KW-1133">Transmembrane helix</keyword>
<dbReference type="Proteomes" id="UP000324726">
    <property type="component" value="Unassembled WGS sequence"/>
</dbReference>
<dbReference type="RefSeq" id="WP_148812632.1">
    <property type="nucleotide sequence ID" value="NZ_VSZI01000001.1"/>
</dbReference>
<accession>A0A5D4FZL4</accession>
<feature type="transmembrane region" description="Helical" evidence="1">
    <location>
        <begin position="91"/>
        <end position="112"/>
    </location>
</feature>
<feature type="transmembrane region" description="Helical" evidence="1">
    <location>
        <begin position="68"/>
        <end position="85"/>
    </location>
</feature>
<evidence type="ECO:0000313" key="2">
    <source>
        <dbReference type="EMBL" id="TYR20695.1"/>
    </source>
</evidence>
<gene>
    <name evidence="2" type="ORF">FYJ87_07130</name>
</gene>
<dbReference type="EMBL" id="VSZI01000001">
    <property type="protein sequence ID" value="TYR20695.1"/>
    <property type="molecule type" value="Genomic_DNA"/>
</dbReference>
<evidence type="ECO:0000313" key="3">
    <source>
        <dbReference type="Proteomes" id="UP000324726"/>
    </source>
</evidence>
<feature type="transmembrane region" description="Helical" evidence="1">
    <location>
        <begin position="214"/>
        <end position="233"/>
    </location>
</feature>
<comment type="caution">
    <text evidence="2">The sequence shown here is derived from an EMBL/GenBank/DDBJ whole genome shotgun (WGS) entry which is preliminary data.</text>
</comment>
<feature type="transmembrane region" description="Helical" evidence="1">
    <location>
        <begin position="173"/>
        <end position="194"/>
    </location>
</feature>
<reference evidence="2 3" key="1">
    <citation type="submission" date="2019-08" db="EMBL/GenBank/DDBJ databases">
        <title>Draft genome of C. urealyticum strain VH4248.</title>
        <authorList>
            <person name="Navas J."/>
        </authorList>
    </citation>
    <scope>NUCLEOTIDE SEQUENCE [LARGE SCALE GENOMIC DNA]</scope>
    <source>
        <strain evidence="2 3">VH4248</strain>
    </source>
</reference>
<feature type="transmembrane region" description="Helical" evidence="1">
    <location>
        <begin position="14"/>
        <end position="37"/>
    </location>
</feature>
<organism evidence="2 3">
    <name type="scientific">Corynebacterium urealyticum</name>
    <dbReference type="NCBI Taxonomy" id="43771"/>
    <lineage>
        <taxon>Bacteria</taxon>
        <taxon>Bacillati</taxon>
        <taxon>Actinomycetota</taxon>
        <taxon>Actinomycetes</taxon>
        <taxon>Mycobacteriales</taxon>
        <taxon>Corynebacteriaceae</taxon>
        <taxon>Corynebacterium</taxon>
    </lineage>
</organism>
<name>A0A5D4FZL4_9CORY</name>
<proteinExistence type="predicted"/>
<keyword evidence="1" id="KW-0472">Membrane</keyword>